<organism evidence="1 2">
    <name type="scientific">Orchesella cincta</name>
    <name type="common">Springtail</name>
    <name type="synonym">Podura cincta</name>
    <dbReference type="NCBI Taxonomy" id="48709"/>
    <lineage>
        <taxon>Eukaryota</taxon>
        <taxon>Metazoa</taxon>
        <taxon>Ecdysozoa</taxon>
        <taxon>Arthropoda</taxon>
        <taxon>Hexapoda</taxon>
        <taxon>Collembola</taxon>
        <taxon>Entomobryomorpha</taxon>
        <taxon>Entomobryoidea</taxon>
        <taxon>Orchesellidae</taxon>
        <taxon>Orchesellinae</taxon>
        <taxon>Orchesella</taxon>
    </lineage>
</organism>
<name>A0A1D2MN61_ORCCI</name>
<gene>
    <name evidence="1" type="ORF">Ocin01_12417</name>
</gene>
<dbReference type="AlphaFoldDB" id="A0A1D2MN61"/>
<proteinExistence type="predicted"/>
<evidence type="ECO:0000313" key="2">
    <source>
        <dbReference type="Proteomes" id="UP000094527"/>
    </source>
</evidence>
<keyword evidence="2" id="KW-1185">Reference proteome</keyword>
<reference evidence="1 2" key="1">
    <citation type="journal article" date="2016" name="Genome Biol. Evol.">
        <title>Gene Family Evolution Reflects Adaptation to Soil Environmental Stressors in the Genome of the Collembolan Orchesella cincta.</title>
        <authorList>
            <person name="Faddeeva-Vakhrusheva A."/>
            <person name="Derks M.F."/>
            <person name="Anvar S.Y."/>
            <person name="Agamennone V."/>
            <person name="Suring W."/>
            <person name="Smit S."/>
            <person name="van Straalen N.M."/>
            <person name="Roelofs D."/>
        </authorList>
    </citation>
    <scope>NUCLEOTIDE SEQUENCE [LARGE SCALE GENOMIC DNA]</scope>
    <source>
        <tissue evidence="1">Mixed pool</tissue>
    </source>
</reference>
<accession>A0A1D2MN61</accession>
<sequence>LGGSGKWSSHFTHDGYFHDDGHYYKPRDYCIKSVSENDIELRICVIVCIDGKGSSALAGKNTPKKFCIPKCCGVDEILVYWNFTCRKISEVNNEPRWVPKVYQNPRDNDPITDRNVLDDIHIYRQRLECNFSKWPLSDVVRPKVKNESLNDLRISWKLVRNERPVFRGDKPWAHIPEGDYCVDGFANWGFGGDGNYTGKDDHSVLLSCATEIKSTFVSDTNFGNK</sequence>
<comment type="caution">
    <text evidence="1">The sequence shown here is derived from an EMBL/GenBank/DDBJ whole genome shotgun (WGS) entry which is preliminary data.</text>
</comment>
<protein>
    <submittedName>
        <fullName evidence="1">Uncharacterized protein</fullName>
    </submittedName>
</protein>
<evidence type="ECO:0000313" key="1">
    <source>
        <dbReference type="EMBL" id="ODM94265.1"/>
    </source>
</evidence>
<feature type="non-terminal residue" evidence="1">
    <location>
        <position position="1"/>
    </location>
</feature>
<dbReference type="EMBL" id="LJIJ01000834">
    <property type="protein sequence ID" value="ODM94265.1"/>
    <property type="molecule type" value="Genomic_DNA"/>
</dbReference>
<dbReference type="Proteomes" id="UP000094527">
    <property type="component" value="Unassembled WGS sequence"/>
</dbReference>
<feature type="non-terminal residue" evidence="1">
    <location>
        <position position="225"/>
    </location>
</feature>